<sequence>MDAATMALKELPHYGCAPPTRPCDREAPMLVLLPGEVIGRLLPPAFQKALLKRGRPSLAVNDPMIAWVSGNHNRKTVAVRHLVETGIVLPYRSHAFAFLGASTQQLAQQQQQQQQQQLQSQHQQSQSQQQGGGHGSTPFSTRQGVMFHGRSRTYDFGLRKRVIEVLQKAHDVSVSVKGQRWPRVPLDLRTTNDAIKAGIMRERDGQTPNATTSVENYVRSGLAYRAASMCLSPSGDVISSRRLFDALSAACVPVLVRAVWVLKQENRFASRPRERSFFGSLPFTRSIDWSAITLRFVPNQDNKGGCLSGDAAWLQQWHSRLMSAPESSSIPSSSRHSPVPGPTIRERGHDAFKAHLDYERNPMGVASALLREAGERLAWPPVRDIGDV</sequence>
<feature type="compositionally biased region" description="Low complexity" evidence="1">
    <location>
        <begin position="110"/>
        <end position="129"/>
    </location>
</feature>
<accession>A0A7S2CZE9</accession>
<evidence type="ECO:0000256" key="1">
    <source>
        <dbReference type="SAM" id="MobiDB-lite"/>
    </source>
</evidence>
<feature type="region of interest" description="Disordered" evidence="1">
    <location>
        <begin position="324"/>
        <end position="346"/>
    </location>
</feature>
<evidence type="ECO:0000313" key="2">
    <source>
        <dbReference type="EMBL" id="CAD9439635.1"/>
    </source>
</evidence>
<evidence type="ECO:0008006" key="3">
    <source>
        <dbReference type="Google" id="ProtNLM"/>
    </source>
</evidence>
<dbReference type="EMBL" id="HBGU01023181">
    <property type="protein sequence ID" value="CAD9439635.1"/>
    <property type="molecule type" value="Transcribed_RNA"/>
</dbReference>
<name>A0A7S2CZE9_9EUKA</name>
<proteinExistence type="predicted"/>
<feature type="region of interest" description="Disordered" evidence="1">
    <location>
        <begin position="110"/>
        <end position="144"/>
    </location>
</feature>
<dbReference type="AlphaFoldDB" id="A0A7S2CZE9"/>
<protein>
    <recommendedName>
        <fullName evidence="3">Exostosin GT47 domain-containing protein</fullName>
    </recommendedName>
</protein>
<reference evidence="2" key="1">
    <citation type="submission" date="2021-01" db="EMBL/GenBank/DDBJ databases">
        <authorList>
            <person name="Corre E."/>
            <person name="Pelletier E."/>
            <person name="Niang G."/>
            <person name="Scheremetjew M."/>
            <person name="Finn R."/>
            <person name="Kale V."/>
            <person name="Holt S."/>
            <person name="Cochrane G."/>
            <person name="Meng A."/>
            <person name="Brown T."/>
            <person name="Cohen L."/>
        </authorList>
    </citation>
    <scope>NUCLEOTIDE SEQUENCE</scope>
    <source>
        <strain evidence="2">UTEX LB 985</strain>
    </source>
</reference>
<feature type="compositionally biased region" description="Low complexity" evidence="1">
    <location>
        <begin position="324"/>
        <end position="338"/>
    </location>
</feature>
<organism evidence="2">
    <name type="scientific">Haptolina brevifila</name>
    <dbReference type="NCBI Taxonomy" id="156173"/>
    <lineage>
        <taxon>Eukaryota</taxon>
        <taxon>Haptista</taxon>
        <taxon>Haptophyta</taxon>
        <taxon>Prymnesiophyceae</taxon>
        <taxon>Prymnesiales</taxon>
        <taxon>Prymnesiaceae</taxon>
        <taxon>Haptolina</taxon>
    </lineage>
</organism>
<gene>
    <name evidence="2" type="ORF">CBRE1094_LOCUS12667</name>
</gene>